<dbReference type="RefSeq" id="WP_269422831.1">
    <property type="nucleotide sequence ID" value="NZ_JAPWGY010000002.1"/>
</dbReference>
<evidence type="ECO:0000256" key="6">
    <source>
        <dbReference type="ARBA" id="ARBA00022840"/>
    </source>
</evidence>
<dbReference type="SMART" id="SM00382">
    <property type="entry name" value="AAA"/>
    <property type="match status" value="2"/>
</dbReference>
<evidence type="ECO:0000313" key="11">
    <source>
        <dbReference type="Proteomes" id="UP001069802"/>
    </source>
</evidence>
<sequence>MSELLRLEAVSKSFSGNRVLDEVSFSLFRGSVLALAGENGAGKSTLMKVITGLYTCEAGQVLYRGDIVSFDNPRHAMDAGIAIIHQELNLLPNLSVTENIFLGRELRNGFGLLRSAEMIAATETLLAKLKQTIDPKALVGSLSLAQQQMVEIAKALSFEAEVIIMDEPTDALSDVETRVLFEVVANLKLQGKGLIFISHRLEEIFELCDQVAILRDGKMVHVGPTREINEQELIRHMVGRELSDRYPYAAVPKGDLRLQAEGLCAPGISDISFDAHAGEVIGFSGLIGAGRTELAHALYGVAELFAGRIMVEGAERRLTSPQDGVAAGIAYVSEDRKGEGLIQIHSLKSNMTLGTVRKFCSALGLLDLAKESRAVEQFVDAFAIKASGHDMPVQQMSGGNQQKVSLAKSLMAEPRILILDEPTRGVDVGAKREIYAQIQSLKEKGLCILLMSSDLPEVLGISDRVLVLSRGRLTASFTREEASQEKIMQAAIA</sequence>
<keyword evidence="1" id="KW-0813">Transport</keyword>
<dbReference type="PANTHER" id="PTHR43790">
    <property type="entry name" value="CARBOHYDRATE TRANSPORT ATP-BINDING PROTEIN MG119-RELATED"/>
    <property type="match status" value="1"/>
</dbReference>
<evidence type="ECO:0000313" key="10">
    <source>
        <dbReference type="EMBL" id="MCZ4280648.1"/>
    </source>
</evidence>
<feature type="domain" description="ABC transporter" evidence="9">
    <location>
        <begin position="5"/>
        <end position="241"/>
    </location>
</feature>
<accession>A0ABT4LHS3</accession>
<gene>
    <name evidence="10" type="ORF">O4H49_07650</name>
</gene>
<dbReference type="CDD" id="cd03215">
    <property type="entry name" value="ABC_Carb_Monos_II"/>
    <property type="match status" value="1"/>
</dbReference>
<protein>
    <submittedName>
        <fullName evidence="10">Sugar ABC transporter ATP-binding protein</fullName>
    </submittedName>
</protein>
<evidence type="ECO:0000259" key="9">
    <source>
        <dbReference type="PROSITE" id="PS50893"/>
    </source>
</evidence>
<evidence type="ECO:0000256" key="7">
    <source>
        <dbReference type="ARBA" id="ARBA00022967"/>
    </source>
</evidence>
<dbReference type="InterPro" id="IPR017871">
    <property type="entry name" value="ABC_transporter-like_CS"/>
</dbReference>
<keyword evidence="5" id="KW-0547">Nucleotide-binding</keyword>
<evidence type="ECO:0000256" key="3">
    <source>
        <dbReference type="ARBA" id="ARBA00022597"/>
    </source>
</evidence>
<dbReference type="InterPro" id="IPR003593">
    <property type="entry name" value="AAA+_ATPase"/>
</dbReference>
<proteinExistence type="predicted"/>
<dbReference type="PROSITE" id="PS00211">
    <property type="entry name" value="ABC_TRANSPORTER_1"/>
    <property type="match status" value="1"/>
</dbReference>
<evidence type="ECO:0000256" key="1">
    <source>
        <dbReference type="ARBA" id="ARBA00022448"/>
    </source>
</evidence>
<keyword evidence="6 10" id="KW-0067">ATP-binding</keyword>
<organism evidence="10 11">
    <name type="scientific">Kiloniella laminariae</name>
    <dbReference type="NCBI Taxonomy" id="454162"/>
    <lineage>
        <taxon>Bacteria</taxon>
        <taxon>Pseudomonadati</taxon>
        <taxon>Pseudomonadota</taxon>
        <taxon>Alphaproteobacteria</taxon>
        <taxon>Rhodospirillales</taxon>
        <taxon>Kiloniellaceae</taxon>
        <taxon>Kiloniella</taxon>
    </lineage>
</organism>
<evidence type="ECO:0000256" key="8">
    <source>
        <dbReference type="ARBA" id="ARBA00023136"/>
    </source>
</evidence>
<evidence type="ECO:0000256" key="4">
    <source>
        <dbReference type="ARBA" id="ARBA00022737"/>
    </source>
</evidence>
<dbReference type="CDD" id="cd03216">
    <property type="entry name" value="ABC_Carb_Monos_I"/>
    <property type="match status" value="1"/>
</dbReference>
<keyword evidence="2" id="KW-1003">Cell membrane</keyword>
<dbReference type="EMBL" id="JAPWGY010000002">
    <property type="protein sequence ID" value="MCZ4280648.1"/>
    <property type="molecule type" value="Genomic_DNA"/>
</dbReference>
<evidence type="ECO:0000256" key="5">
    <source>
        <dbReference type="ARBA" id="ARBA00022741"/>
    </source>
</evidence>
<evidence type="ECO:0000256" key="2">
    <source>
        <dbReference type="ARBA" id="ARBA00022475"/>
    </source>
</evidence>
<dbReference type="Gene3D" id="3.40.50.300">
    <property type="entry name" value="P-loop containing nucleotide triphosphate hydrolases"/>
    <property type="match status" value="2"/>
</dbReference>
<keyword evidence="7" id="KW-1278">Translocase</keyword>
<dbReference type="PROSITE" id="PS50893">
    <property type="entry name" value="ABC_TRANSPORTER_2"/>
    <property type="match status" value="2"/>
</dbReference>
<feature type="domain" description="ABC transporter" evidence="9">
    <location>
        <begin position="251"/>
        <end position="492"/>
    </location>
</feature>
<keyword evidence="4" id="KW-0677">Repeat</keyword>
<dbReference type="InterPro" id="IPR003439">
    <property type="entry name" value="ABC_transporter-like_ATP-bd"/>
</dbReference>
<dbReference type="PANTHER" id="PTHR43790:SF3">
    <property type="entry name" value="D-ALLOSE IMPORT ATP-BINDING PROTEIN ALSA-RELATED"/>
    <property type="match status" value="1"/>
</dbReference>
<dbReference type="GO" id="GO:0005524">
    <property type="term" value="F:ATP binding"/>
    <property type="evidence" value="ECO:0007669"/>
    <property type="project" value="UniProtKB-KW"/>
</dbReference>
<dbReference type="InterPro" id="IPR027417">
    <property type="entry name" value="P-loop_NTPase"/>
</dbReference>
<dbReference type="InterPro" id="IPR050107">
    <property type="entry name" value="ABC_carbohydrate_import_ATPase"/>
</dbReference>
<keyword evidence="11" id="KW-1185">Reference proteome</keyword>
<dbReference type="SUPFAM" id="SSF52540">
    <property type="entry name" value="P-loop containing nucleoside triphosphate hydrolases"/>
    <property type="match status" value="2"/>
</dbReference>
<keyword evidence="3" id="KW-0762">Sugar transport</keyword>
<dbReference type="Pfam" id="PF00005">
    <property type="entry name" value="ABC_tran"/>
    <property type="match status" value="2"/>
</dbReference>
<dbReference type="Proteomes" id="UP001069802">
    <property type="component" value="Unassembled WGS sequence"/>
</dbReference>
<reference evidence="10" key="1">
    <citation type="submission" date="2022-12" db="EMBL/GenBank/DDBJ databases">
        <title>Bacterial isolates from different developmental stages of Nematostella vectensis.</title>
        <authorList>
            <person name="Fraune S."/>
        </authorList>
    </citation>
    <scope>NUCLEOTIDE SEQUENCE</scope>
    <source>
        <strain evidence="10">G21630-S1</strain>
    </source>
</reference>
<comment type="caution">
    <text evidence="10">The sequence shown here is derived from an EMBL/GenBank/DDBJ whole genome shotgun (WGS) entry which is preliminary data.</text>
</comment>
<keyword evidence="8" id="KW-0472">Membrane</keyword>
<name>A0ABT4LHS3_9PROT</name>